<accession>A0A2H0VCD2</accession>
<name>A0A2H0VCD2_9BACT</name>
<reference evidence="5" key="1">
    <citation type="submission" date="2017-09" db="EMBL/GenBank/DDBJ databases">
        <title>Depth-based differentiation of microbial function through sediment-hosted aquifers and enrichment of novel symbionts in the deep terrestrial subsurface.</title>
        <authorList>
            <person name="Probst A.J."/>
            <person name="Ladd B."/>
            <person name="Jarett J.K."/>
            <person name="Geller-Mcgrath D.E."/>
            <person name="Sieber C.M.K."/>
            <person name="Emerson J.B."/>
            <person name="Anantharaman K."/>
            <person name="Thomas B.C."/>
            <person name="Malmstrom R."/>
            <person name="Stieglmeier M."/>
            <person name="Klingl A."/>
            <person name="Woyke T."/>
            <person name="Ryan C.M."/>
            <person name="Banfield J.F."/>
        </authorList>
    </citation>
    <scope>NUCLEOTIDE SEQUENCE [LARGE SCALE GENOMIC DNA]</scope>
</reference>
<organism evidence="4 5">
    <name type="scientific">Candidatus Doudnabacteria bacterium CG10_big_fil_rev_8_21_14_0_10_42_18</name>
    <dbReference type="NCBI Taxonomy" id="1974552"/>
    <lineage>
        <taxon>Bacteria</taxon>
        <taxon>Candidatus Doudnaibacteriota</taxon>
    </lineage>
</organism>
<evidence type="ECO:0000256" key="2">
    <source>
        <dbReference type="ARBA" id="ARBA00022801"/>
    </source>
</evidence>
<evidence type="ECO:0000256" key="1">
    <source>
        <dbReference type="ARBA" id="ARBA00001946"/>
    </source>
</evidence>
<dbReference type="InterPro" id="IPR015797">
    <property type="entry name" value="NUDIX_hydrolase-like_dom_sf"/>
</dbReference>
<dbReference type="InterPro" id="IPR020084">
    <property type="entry name" value="NUDIX_hydrolase_CS"/>
</dbReference>
<evidence type="ECO:0000259" key="3">
    <source>
        <dbReference type="PROSITE" id="PS51462"/>
    </source>
</evidence>
<proteinExistence type="predicted"/>
<dbReference type="PANTHER" id="PTHR43046:SF14">
    <property type="entry name" value="MUTT_NUDIX FAMILY PROTEIN"/>
    <property type="match status" value="1"/>
</dbReference>
<dbReference type="SUPFAM" id="SSF55811">
    <property type="entry name" value="Nudix"/>
    <property type="match status" value="1"/>
</dbReference>
<dbReference type="Gene3D" id="3.90.79.10">
    <property type="entry name" value="Nucleoside Triphosphate Pyrophosphohydrolase"/>
    <property type="match status" value="1"/>
</dbReference>
<dbReference type="EMBL" id="PFAK01000055">
    <property type="protein sequence ID" value="PIR96019.1"/>
    <property type="molecule type" value="Genomic_DNA"/>
</dbReference>
<feature type="non-terminal residue" evidence="4">
    <location>
        <position position="1"/>
    </location>
</feature>
<comment type="caution">
    <text evidence="4">The sequence shown here is derived from an EMBL/GenBank/DDBJ whole genome shotgun (WGS) entry which is preliminary data.</text>
</comment>
<dbReference type="GO" id="GO:0016787">
    <property type="term" value="F:hydrolase activity"/>
    <property type="evidence" value="ECO:0007669"/>
    <property type="project" value="UniProtKB-KW"/>
</dbReference>
<dbReference type="PROSITE" id="PS51462">
    <property type="entry name" value="NUDIX"/>
    <property type="match status" value="1"/>
</dbReference>
<dbReference type="InterPro" id="IPR000086">
    <property type="entry name" value="NUDIX_hydrolase_dom"/>
</dbReference>
<protein>
    <recommendedName>
        <fullName evidence="3">Nudix hydrolase domain-containing protein</fullName>
    </recommendedName>
</protein>
<dbReference type="Pfam" id="PF00293">
    <property type="entry name" value="NUDIX"/>
    <property type="match status" value="1"/>
</dbReference>
<keyword evidence="2" id="KW-0378">Hydrolase</keyword>
<dbReference type="PANTHER" id="PTHR43046">
    <property type="entry name" value="GDP-MANNOSE MANNOSYL HYDROLASE"/>
    <property type="match status" value="1"/>
</dbReference>
<dbReference type="AlphaFoldDB" id="A0A2H0VCD2"/>
<evidence type="ECO:0000313" key="5">
    <source>
        <dbReference type="Proteomes" id="UP000230922"/>
    </source>
</evidence>
<comment type="cofactor">
    <cofactor evidence="1">
        <name>Mg(2+)</name>
        <dbReference type="ChEBI" id="CHEBI:18420"/>
    </cofactor>
</comment>
<dbReference type="Proteomes" id="UP000230922">
    <property type="component" value="Unassembled WGS sequence"/>
</dbReference>
<sequence length="184" mass="21794">NATFGLVKTLIRYKIFTFMPLRKNVVSIILNSQKQILIFERAKYDQRWEIKRSEEYKSYWQFTQGGIDGNESALEAAKRETKEETGIHSLKYISASAKKNVYKFRNGIRPLFINRKYQFSGQTQDILYFKFTGQDEEIKLDQRELINFKWIDPDRLTKDIHPERLTLAKIVSQDLKEMSEKGII</sequence>
<dbReference type="PROSITE" id="PS00893">
    <property type="entry name" value="NUDIX_BOX"/>
    <property type="match status" value="1"/>
</dbReference>
<feature type="domain" description="Nudix hydrolase" evidence="3">
    <location>
        <begin position="20"/>
        <end position="173"/>
    </location>
</feature>
<evidence type="ECO:0000313" key="4">
    <source>
        <dbReference type="EMBL" id="PIR96019.1"/>
    </source>
</evidence>
<gene>
    <name evidence="4" type="ORF">COT92_03290</name>
</gene>